<evidence type="ECO:0000313" key="3">
    <source>
        <dbReference type="Proteomes" id="UP000315295"/>
    </source>
</evidence>
<evidence type="ECO:0000256" key="1">
    <source>
        <dbReference type="SAM" id="MobiDB-lite"/>
    </source>
</evidence>
<keyword evidence="3" id="KW-1185">Reference proteome</keyword>
<organism evidence="2 3">
    <name type="scientific">Malus baccata</name>
    <name type="common">Siberian crab apple</name>
    <name type="synonym">Pyrus baccata</name>
    <dbReference type="NCBI Taxonomy" id="106549"/>
    <lineage>
        <taxon>Eukaryota</taxon>
        <taxon>Viridiplantae</taxon>
        <taxon>Streptophyta</taxon>
        <taxon>Embryophyta</taxon>
        <taxon>Tracheophyta</taxon>
        <taxon>Spermatophyta</taxon>
        <taxon>Magnoliopsida</taxon>
        <taxon>eudicotyledons</taxon>
        <taxon>Gunneridae</taxon>
        <taxon>Pentapetalae</taxon>
        <taxon>rosids</taxon>
        <taxon>fabids</taxon>
        <taxon>Rosales</taxon>
        <taxon>Rosaceae</taxon>
        <taxon>Amygdaloideae</taxon>
        <taxon>Maleae</taxon>
        <taxon>Malus</taxon>
    </lineage>
</organism>
<evidence type="ECO:0000313" key="2">
    <source>
        <dbReference type="EMBL" id="TQE13151.1"/>
    </source>
</evidence>
<gene>
    <name evidence="2" type="ORF">C1H46_001235</name>
</gene>
<name>A0A540NQ52_MALBA</name>
<sequence>MYSVTCFEIFRIVFTSSGTVSPYVANAVQPSRTLHSTSIVASARSEPCSPVVGICNLPDVFEIEGGFGGGVEIGGEESGVDGGGWEAQEGEEGWGGVERM</sequence>
<comment type="caution">
    <text evidence="2">The sequence shown here is derived from an EMBL/GenBank/DDBJ whole genome shotgun (WGS) entry which is preliminary data.</text>
</comment>
<proteinExistence type="predicted"/>
<dbReference type="AlphaFoldDB" id="A0A540NQ52"/>
<feature type="region of interest" description="Disordered" evidence="1">
    <location>
        <begin position="72"/>
        <end position="100"/>
    </location>
</feature>
<dbReference type="EMBL" id="VIEB01000013">
    <property type="protein sequence ID" value="TQE13151.1"/>
    <property type="molecule type" value="Genomic_DNA"/>
</dbReference>
<protein>
    <submittedName>
        <fullName evidence="2">Uncharacterized protein</fullName>
    </submittedName>
</protein>
<accession>A0A540NQ52</accession>
<reference evidence="2 3" key="1">
    <citation type="journal article" date="2019" name="G3 (Bethesda)">
        <title>Sequencing of a Wild Apple (Malus baccata) Genome Unravels the Differences Between Cultivated and Wild Apple Species Regarding Disease Resistance and Cold Tolerance.</title>
        <authorList>
            <person name="Chen X."/>
        </authorList>
    </citation>
    <scope>NUCLEOTIDE SEQUENCE [LARGE SCALE GENOMIC DNA]</scope>
    <source>
        <strain evidence="3">cv. Shandingzi</strain>
        <tissue evidence="2">Leaves</tissue>
    </source>
</reference>
<dbReference type="Proteomes" id="UP000315295">
    <property type="component" value="Unassembled WGS sequence"/>
</dbReference>